<dbReference type="Pfam" id="PF14870">
    <property type="entry name" value="PSII_BNR"/>
    <property type="match status" value="1"/>
</dbReference>
<feature type="chain" id="PRO_5016397296" description="Photosynthesis system II assembly factor Ycf48/Hcf136-like domain-containing protein" evidence="3">
    <location>
        <begin position="28"/>
        <end position="322"/>
    </location>
</feature>
<dbReference type="RefSeq" id="WP_109907837.1">
    <property type="nucleotide sequence ID" value="NZ_QGLE01000015.1"/>
</dbReference>
<dbReference type="OrthoDB" id="9764804at2"/>
<organism evidence="5 6">
    <name type="scientific">Zavarzinia aquatilis</name>
    <dbReference type="NCBI Taxonomy" id="2211142"/>
    <lineage>
        <taxon>Bacteria</taxon>
        <taxon>Pseudomonadati</taxon>
        <taxon>Pseudomonadota</taxon>
        <taxon>Alphaproteobacteria</taxon>
        <taxon>Rhodospirillales</taxon>
        <taxon>Zavarziniaceae</taxon>
        <taxon>Zavarzinia</taxon>
    </lineage>
</organism>
<feature type="domain" description="Photosynthesis system II assembly factor Ycf48/Hcf136-like" evidence="4">
    <location>
        <begin position="109"/>
        <end position="264"/>
    </location>
</feature>
<dbReference type="SUPFAM" id="SSF110296">
    <property type="entry name" value="Oligoxyloglucan reducing end-specific cellobiohydrolase"/>
    <property type="match status" value="1"/>
</dbReference>
<proteinExistence type="predicted"/>
<dbReference type="InterPro" id="IPR015943">
    <property type="entry name" value="WD40/YVTN_repeat-like_dom_sf"/>
</dbReference>
<sequence length="322" mass="33530">MGSRIGGRVIGLVAAAGSLLAAGVALAGATPALDTVRQGTTHEAIFCLSASGNERLAAGVPNLLFTSADAGQTWQRVTDINSASAYLGCTLNNDVALVVGQQGVMLRRDAKGWAKVDAGTDARLFSVDANDAGRAITVGAFGTILVSSDTGQTWKKIDFDWSRTNDQGFEPHLYSASIDTDGTMTVVGEFELIMRSKDGGATWDVVHVGTASLFDLKIETSGIGYAVGQNGKVLRTHDHGATWEAVDSGSTANLLGIARGEDGKTLITGMRTMLVATDEATKLTPLVAGDISTTWYQPAMAAKGSGWLVGGHTGRIARVEQN</sequence>
<dbReference type="Gene3D" id="2.130.10.10">
    <property type="entry name" value="YVTN repeat-like/Quinoprotein amine dehydrogenase"/>
    <property type="match status" value="2"/>
</dbReference>
<evidence type="ECO:0000256" key="2">
    <source>
        <dbReference type="ARBA" id="ARBA00023276"/>
    </source>
</evidence>
<dbReference type="EMBL" id="QGLE01000015">
    <property type="protein sequence ID" value="PWR18419.1"/>
    <property type="molecule type" value="Genomic_DNA"/>
</dbReference>
<feature type="signal peptide" evidence="3">
    <location>
        <begin position="1"/>
        <end position="27"/>
    </location>
</feature>
<evidence type="ECO:0000313" key="5">
    <source>
        <dbReference type="EMBL" id="PWR18419.1"/>
    </source>
</evidence>
<dbReference type="PANTHER" id="PTHR47199:SF2">
    <property type="entry name" value="PHOTOSYSTEM II STABILITY_ASSEMBLY FACTOR HCF136, CHLOROPLASTIC"/>
    <property type="match status" value="1"/>
</dbReference>
<dbReference type="PANTHER" id="PTHR47199">
    <property type="entry name" value="PHOTOSYSTEM II STABILITY/ASSEMBLY FACTOR HCF136, CHLOROPLASTIC"/>
    <property type="match status" value="1"/>
</dbReference>
<comment type="caution">
    <text evidence="5">The sequence shown here is derived from an EMBL/GenBank/DDBJ whole genome shotgun (WGS) entry which is preliminary data.</text>
</comment>
<dbReference type="AlphaFoldDB" id="A0A317DUR6"/>
<evidence type="ECO:0000313" key="6">
    <source>
        <dbReference type="Proteomes" id="UP000245461"/>
    </source>
</evidence>
<dbReference type="GO" id="GO:0009523">
    <property type="term" value="C:photosystem II"/>
    <property type="evidence" value="ECO:0007669"/>
    <property type="project" value="UniProtKB-KW"/>
</dbReference>
<evidence type="ECO:0000256" key="3">
    <source>
        <dbReference type="SAM" id="SignalP"/>
    </source>
</evidence>
<keyword evidence="1" id="KW-0602">Photosynthesis</keyword>
<reference evidence="5 6" key="1">
    <citation type="submission" date="2018-05" db="EMBL/GenBank/DDBJ databases">
        <title>Zavarzinia sp. HR-AS.</title>
        <authorList>
            <person name="Lee Y."/>
            <person name="Jeon C.O."/>
        </authorList>
    </citation>
    <scope>NUCLEOTIDE SEQUENCE [LARGE SCALE GENOMIC DNA]</scope>
    <source>
        <strain evidence="5 6">HR-AS</strain>
    </source>
</reference>
<evidence type="ECO:0000259" key="4">
    <source>
        <dbReference type="Pfam" id="PF14870"/>
    </source>
</evidence>
<accession>A0A317DUR6</accession>
<dbReference type="InterPro" id="IPR028203">
    <property type="entry name" value="PSII_CF48-like_dom"/>
</dbReference>
<dbReference type="GO" id="GO:0015979">
    <property type="term" value="P:photosynthesis"/>
    <property type="evidence" value="ECO:0007669"/>
    <property type="project" value="UniProtKB-KW"/>
</dbReference>
<protein>
    <recommendedName>
        <fullName evidence="4">Photosynthesis system II assembly factor Ycf48/Hcf136-like domain-containing protein</fullName>
    </recommendedName>
</protein>
<name>A0A317DUR6_9PROT</name>
<dbReference type="Proteomes" id="UP000245461">
    <property type="component" value="Unassembled WGS sequence"/>
</dbReference>
<gene>
    <name evidence="5" type="ORF">DKG74_19425</name>
</gene>
<evidence type="ECO:0000256" key="1">
    <source>
        <dbReference type="ARBA" id="ARBA00022531"/>
    </source>
</evidence>
<keyword evidence="2" id="KW-0604">Photosystem II</keyword>
<keyword evidence="3" id="KW-0732">Signal</keyword>
<keyword evidence="6" id="KW-1185">Reference proteome</keyword>